<dbReference type="CDD" id="cd03113">
    <property type="entry name" value="CTPS_N"/>
    <property type="match status" value="1"/>
</dbReference>
<dbReference type="PANTHER" id="PTHR11550">
    <property type="entry name" value="CTP SYNTHASE"/>
    <property type="match status" value="1"/>
</dbReference>
<keyword evidence="11" id="KW-0472">Membrane</keyword>
<evidence type="ECO:0000256" key="6">
    <source>
        <dbReference type="ARBA" id="ARBA00022962"/>
    </source>
</evidence>
<keyword evidence="6 9" id="KW-0315">Glutamine amidotransferase</keyword>
<dbReference type="Pfam" id="PF06418">
    <property type="entry name" value="CTP_synth_N"/>
    <property type="match status" value="1"/>
</dbReference>
<gene>
    <name evidence="14" type="ORF">M427DRAFT_123862</name>
</gene>
<dbReference type="InterPro" id="IPR029062">
    <property type="entry name" value="Class_I_gatase-like"/>
</dbReference>
<dbReference type="InterPro" id="IPR033828">
    <property type="entry name" value="GATase1_CTP_Synthase"/>
</dbReference>
<keyword evidence="5 9" id="KW-0067">ATP-binding</keyword>
<dbReference type="Proteomes" id="UP000070544">
    <property type="component" value="Unassembled WGS sequence"/>
</dbReference>
<dbReference type="Pfam" id="PF00117">
    <property type="entry name" value="GATase"/>
    <property type="match status" value="1"/>
</dbReference>
<dbReference type="SUPFAM" id="SSF52317">
    <property type="entry name" value="Class I glutamine amidotransferase-like"/>
    <property type="match status" value="1"/>
</dbReference>
<feature type="domain" description="CTP synthase N-terminal" evidence="13">
    <location>
        <begin position="10"/>
        <end position="278"/>
    </location>
</feature>
<evidence type="ECO:0000313" key="14">
    <source>
        <dbReference type="EMBL" id="KXS15168.1"/>
    </source>
</evidence>
<comment type="pathway">
    <text evidence="1 9">Pyrimidine metabolism; CTP biosynthesis via de novo pathway; CTP from UDP: step 2/2.</text>
</comment>
<dbReference type="OMA" id="EFNNAYR"/>
<evidence type="ECO:0000313" key="15">
    <source>
        <dbReference type="Proteomes" id="UP000070544"/>
    </source>
</evidence>
<accession>A0A139AEI2</accession>
<dbReference type="EC" id="6.3.4.2" evidence="9"/>
<dbReference type="FunFam" id="3.40.50.880:FF:000005">
    <property type="entry name" value="CTP synthase"/>
    <property type="match status" value="1"/>
</dbReference>
<proteinExistence type="inferred from homology"/>
<dbReference type="NCBIfam" id="TIGR00337">
    <property type="entry name" value="PyrG"/>
    <property type="match status" value="1"/>
</dbReference>
<dbReference type="InterPro" id="IPR004468">
    <property type="entry name" value="CTP_synthase"/>
</dbReference>
<dbReference type="EMBL" id="KQ965764">
    <property type="protein sequence ID" value="KXS15168.1"/>
    <property type="molecule type" value="Genomic_DNA"/>
</dbReference>
<name>A0A139AEI2_GONPJ</name>
<dbReference type="PANTHER" id="PTHR11550:SF0">
    <property type="entry name" value="CTP SYNTHASE-RELATED"/>
    <property type="match status" value="1"/>
</dbReference>
<feature type="transmembrane region" description="Helical" evidence="11">
    <location>
        <begin position="12"/>
        <end position="35"/>
    </location>
</feature>
<evidence type="ECO:0000256" key="4">
    <source>
        <dbReference type="ARBA" id="ARBA00022741"/>
    </source>
</evidence>
<dbReference type="PROSITE" id="PS51273">
    <property type="entry name" value="GATASE_TYPE_1"/>
    <property type="match status" value="1"/>
</dbReference>
<dbReference type="GO" id="GO:0097268">
    <property type="term" value="C:cytoophidium"/>
    <property type="evidence" value="ECO:0007669"/>
    <property type="project" value="EnsemblFungi"/>
</dbReference>
<dbReference type="GO" id="GO:0019856">
    <property type="term" value="P:pyrimidine nucleobase biosynthetic process"/>
    <property type="evidence" value="ECO:0007669"/>
    <property type="project" value="TreeGrafter"/>
</dbReference>
<comment type="similarity">
    <text evidence="2 9">Belongs to the CTP synthase family.</text>
</comment>
<dbReference type="GO" id="GO:0005524">
    <property type="term" value="F:ATP binding"/>
    <property type="evidence" value="ECO:0007669"/>
    <property type="project" value="UniProtKB-KW"/>
</dbReference>
<dbReference type="InterPro" id="IPR017456">
    <property type="entry name" value="CTP_synthase_N"/>
</dbReference>
<evidence type="ECO:0000256" key="7">
    <source>
        <dbReference type="ARBA" id="ARBA00022975"/>
    </source>
</evidence>
<sequence length="765" mass="84175">MWRSGRPKTKYIAVTGGVISGIGKGIIASSIGFLLKARGFRVTAVKIDPYLNIDAGTMNPLEHGEVFVLNDGGEVDLDLGNYERFLDVELTSKNNITTGKVYKSVIEGERRGDFLGKTVQVVPHITNEIMDRIQKMGLTPVDSSGQDPDICVIELGGTVGDIESMPFIEALRQFQFRVGADNMFFIHVSLVPIVGAVGEQKTKPTQASVKELRGLGISPDMIACRSNKALDDNVISKISVYTHVPVDSVVAVHDCPSIYHVPLLLQSQNALGPILTKFRFINDPSYEENRPDSELLAKWRTLASKYDRAQDHVSIVLVGKYTQLSDAYISVVKSLEHAALAINRKLDLHWIESEHLEESQRIENPTVYHDAWKALCHASGILVPGGFGKRGSEGKIAAIKWARERNVPFLGVCLGMQMAVIEFARNVCGIKDATSEEIDEDKDNKEGKHHIIKFMPEIDPTTMGGTMRLGERKTIFTEAGKDSVARKLYHGRDRIRERHRHRYEVNTDYRALIEEKGMRFVGQDEAAERMEIIELDPALKHPFFLGVQYHPELLSRPLRPSPPYLGLLLAASGMLQEYLDQLGKSKASAKLDASTNGSKSDASDKVAQDSKLPHLSSPDAVANHSDVPKRSQSPSVMTSDEHAGTNGNLPPMPHRQGSLYRNPSFPPDFNTEPSDEDTFETLAATLAASPSKGAAMSPNGLPMISAPSVVPIELEKSHHDKTEEQISQEKREEQAMQEKLGLALPQPIVIVGGGAGRQLLASRVS</sequence>
<organism evidence="14 15">
    <name type="scientific">Gonapodya prolifera (strain JEL478)</name>
    <name type="common">Monoblepharis prolifera</name>
    <dbReference type="NCBI Taxonomy" id="1344416"/>
    <lineage>
        <taxon>Eukaryota</taxon>
        <taxon>Fungi</taxon>
        <taxon>Fungi incertae sedis</taxon>
        <taxon>Chytridiomycota</taxon>
        <taxon>Chytridiomycota incertae sedis</taxon>
        <taxon>Monoblepharidomycetes</taxon>
        <taxon>Monoblepharidales</taxon>
        <taxon>Gonapodyaceae</taxon>
        <taxon>Gonapodya</taxon>
    </lineage>
</organism>
<dbReference type="GO" id="GO:0044210">
    <property type="term" value="P:'de novo' CTP biosynthetic process"/>
    <property type="evidence" value="ECO:0007669"/>
    <property type="project" value="UniProtKB-UniRule"/>
</dbReference>
<dbReference type="CDD" id="cd01746">
    <property type="entry name" value="GATase1_CTP_Synthase"/>
    <property type="match status" value="1"/>
</dbReference>
<dbReference type="InterPro" id="IPR027417">
    <property type="entry name" value="P-loop_NTPase"/>
</dbReference>
<feature type="region of interest" description="Disordered" evidence="10">
    <location>
        <begin position="591"/>
        <end position="675"/>
    </location>
</feature>
<evidence type="ECO:0000256" key="8">
    <source>
        <dbReference type="ARBA" id="ARBA00047781"/>
    </source>
</evidence>
<keyword evidence="4 9" id="KW-0547">Nucleotide-binding</keyword>
<dbReference type="Gene3D" id="3.40.50.880">
    <property type="match status" value="1"/>
</dbReference>
<dbReference type="GO" id="GO:0005737">
    <property type="term" value="C:cytoplasm"/>
    <property type="evidence" value="ECO:0007669"/>
    <property type="project" value="TreeGrafter"/>
</dbReference>
<evidence type="ECO:0000259" key="12">
    <source>
        <dbReference type="Pfam" id="PF00117"/>
    </source>
</evidence>
<keyword evidence="11" id="KW-0812">Transmembrane</keyword>
<evidence type="ECO:0000256" key="10">
    <source>
        <dbReference type="SAM" id="MobiDB-lite"/>
    </source>
</evidence>
<dbReference type="AlphaFoldDB" id="A0A139AEI2"/>
<dbReference type="NCBIfam" id="NF003792">
    <property type="entry name" value="PRK05380.1"/>
    <property type="match status" value="1"/>
</dbReference>
<evidence type="ECO:0000256" key="1">
    <source>
        <dbReference type="ARBA" id="ARBA00005171"/>
    </source>
</evidence>
<dbReference type="HAMAP" id="MF_01227">
    <property type="entry name" value="PyrG"/>
    <property type="match status" value="1"/>
</dbReference>
<dbReference type="SUPFAM" id="SSF52540">
    <property type="entry name" value="P-loop containing nucleoside triphosphate hydrolases"/>
    <property type="match status" value="1"/>
</dbReference>
<evidence type="ECO:0000256" key="9">
    <source>
        <dbReference type="RuleBase" id="RU810713"/>
    </source>
</evidence>
<dbReference type="OrthoDB" id="1739076at2759"/>
<dbReference type="UniPathway" id="UPA00159">
    <property type="reaction ID" value="UER00277"/>
</dbReference>
<keyword evidence="11" id="KW-1133">Transmembrane helix</keyword>
<dbReference type="GO" id="GO:0042802">
    <property type="term" value="F:identical protein binding"/>
    <property type="evidence" value="ECO:0007669"/>
    <property type="project" value="TreeGrafter"/>
</dbReference>
<evidence type="ECO:0000256" key="3">
    <source>
        <dbReference type="ARBA" id="ARBA00022598"/>
    </source>
</evidence>
<dbReference type="FunFam" id="3.40.50.300:FF:000207">
    <property type="entry name" value="CTP synthase"/>
    <property type="match status" value="1"/>
</dbReference>
<feature type="compositionally biased region" description="Basic and acidic residues" evidence="10">
    <location>
        <begin position="601"/>
        <end position="612"/>
    </location>
</feature>
<evidence type="ECO:0000256" key="5">
    <source>
        <dbReference type="ARBA" id="ARBA00022840"/>
    </source>
</evidence>
<keyword evidence="15" id="KW-1185">Reference proteome</keyword>
<evidence type="ECO:0000259" key="13">
    <source>
        <dbReference type="Pfam" id="PF06418"/>
    </source>
</evidence>
<dbReference type="GO" id="GO:0003883">
    <property type="term" value="F:CTP synthase activity"/>
    <property type="evidence" value="ECO:0007669"/>
    <property type="project" value="UniProtKB-UniRule"/>
</dbReference>
<comment type="function">
    <text evidence="9">Catalyzes the ATP-dependent amination of UTP to CTP with either L-glutamine or ammonia as the source of nitrogen.</text>
</comment>
<dbReference type="Gene3D" id="3.40.50.300">
    <property type="entry name" value="P-loop containing nucleotide triphosphate hydrolases"/>
    <property type="match status" value="1"/>
</dbReference>
<evidence type="ECO:0000256" key="2">
    <source>
        <dbReference type="ARBA" id="ARBA00007533"/>
    </source>
</evidence>
<keyword evidence="7 9" id="KW-0665">Pyrimidine biosynthesis</keyword>
<feature type="region of interest" description="Disordered" evidence="10">
    <location>
        <begin position="718"/>
        <end position="737"/>
    </location>
</feature>
<dbReference type="InterPro" id="IPR017926">
    <property type="entry name" value="GATASE"/>
</dbReference>
<comment type="catalytic activity">
    <reaction evidence="8 9">
        <text>UTP + L-glutamine + ATP + H2O = CTP + L-glutamate + ADP + phosphate + 2 H(+)</text>
        <dbReference type="Rhea" id="RHEA:26426"/>
        <dbReference type="ChEBI" id="CHEBI:15377"/>
        <dbReference type="ChEBI" id="CHEBI:15378"/>
        <dbReference type="ChEBI" id="CHEBI:29985"/>
        <dbReference type="ChEBI" id="CHEBI:30616"/>
        <dbReference type="ChEBI" id="CHEBI:37563"/>
        <dbReference type="ChEBI" id="CHEBI:43474"/>
        <dbReference type="ChEBI" id="CHEBI:46398"/>
        <dbReference type="ChEBI" id="CHEBI:58359"/>
        <dbReference type="ChEBI" id="CHEBI:456216"/>
        <dbReference type="EC" id="6.3.4.2"/>
    </reaction>
</comment>
<evidence type="ECO:0000256" key="11">
    <source>
        <dbReference type="SAM" id="Phobius"/>
    </source>
</evidence>
<feature type="compositionally biased region" description="Basic and acidic residues" evidence="10">
    <location>
        <begin position="718"/>
        <end position="736"/>
    </location>
</feature>
<keyword evidence="3 9" id="KW-0436">Ligase</keyword>
<dbReference type="STRING" id="1344416.A0A139AEI2"/>
<protein>
    <recommendedName>
        <fullName evidence="9">CTP synthase</fullName>
        <ecNumber evidence="9">6.3.4.2</ecNumber>
    </recommendedName>
    <alternativeName>
        <fullName evidence="9">UTP--ammonia ligase</fullName>
    </alternativeName>
</protein>
<feature type="domain" description="Glutamine amidotransferase" evidence="12">
    <location>
        <begin position="324"/>
        <end position="563"/>
    </location>
</feature>
<reference evidence="14 15" key="1">
    <citation type="journal article" date="2015" name="Genome Biol. Evol.">
        <title>Phylogenomic analyses indicate that early fungi evolved digesting cell walls of algal ancestors of land plants.</title>
        <authorList>
            <person name="Chang Y."/>
            <person name="Wang S."/>
            <person name="Sekimoto S."/>
            <person name="Aerts A.L."/>
            <person name="Choi C."/>
            <person name="Clum A."/>
            <person name="LaButti K.M."/>
            <person name="Lindquist E.A."/>
            <person name="Yee Ngan C."/>
            <person name="Ohm R.A."/>
            <person name="Salamov A.A."/>
            <person name="Grigoriev I.V."/>
            <person name="Spatafora J.W."/>
            <person name="Berbee M.L."/>
        </authorList>
    </citation>
    <scope>NUCLEOTIDE SEQUENCE [LARGE SCALE GENOMIC DNA]</scope>
    <source>
        <strain evidence="14 15">JEL478</strain>
    </source>
</reference>